<dbReference type="InterPro" id="IPR014051">
    <property type="entry name" value="Phosphoesterase_HXTX"/>
</dbReference>
<dbReference type="NCBIfam" id="TIGR02258">
    <property type="entry name" value="2_5_ligase"/>
    <property type="match status" value="1"/>
</dbReference>
<evidence type="ECO:0000256" key="1">
    <source>
        <dbReference type="ARBA" id="ARBA00022801"/>
    </source>
</evidence>
<feature type="active site" description="Proton donor" evidence="2">
    <location>
        <position position="48"/>
    </location>
</feature>
<keyword evidence="5" id="KW-1185">Reference proteome</keyword>
<dbReference type="AlphaFoldDB" id="A0A1Q2MBX7"/>
<dbReference type="KEGG" id="pbas:SMSP2_00502"/>
<dbReference type="Proteomes" id="UP000188181">
    <property type="component" value="Chromosome"/>
</dbReference>
<comment type="function">
    <text evidence="2">Hydrolyzes RNA 2',3'-cyclic phosphodiester to an RNA 2'-phosphomonoester.</text>
</comment>
<name>A0A1Q2MBX7_9BACT</name>
<proteinExistence type="inferred from homology"/>
<dbReference type="EC" id="3.1.4.58" evidence="2"/>
<dbReference type="EMBL" id="CP019646">
    <property type="protein sequence ID" value="AQQ70160.1"/>
    <property type="molecule type" value="Genomic_DNA"/>
</dbReference>
<feature type="short sequence motif" description="HXTX 1" evidence="2">
    <location>
        <begin position="48"/>
        <end position="51"/>
    </location>
</feature>
<dbReference type="OrthoDB" id="9789350at2"/>
<dbReference type="PANTHER" id="PTHR35561">
    <property type="entry name" value="RNA 2',3'-CYCLIC PHOSPHODIESTERASE"/>
    <property type="match status" value="1"/>
</dbReference>
<reference evidence="5" key="1">
    <citation type="submission" date="2017-02" db="EMBL/GenBank/DDBJ databases">
        <title>Comparative genomics and description of representatives of a novel lineage of planctomycetes thriving in anoxic sediments.</title>
        <authorList>
            <person name="Spring S."/>
            <person name="Bunk B."/>
            <person name="Sproer C."/>
        </authorList>
    </citation>
    <scope>NUCLEOTIDE SEQUENCE [LARGE SCALE GENOMIC DNA]</scope>
    <source>
        <strain evidence="5">SM-Chi-D1</strain>
    </source>
</reference>
<gene>
    <name evidence="4" type="ORF">SMSP2_00502</name>
</gene>
<accession>A0A1Q2MBX7</accession>
<keyword evidence="4" id="KW-0436">Ligase</keyword>
<evidence type="ECO:0000313" key="4">
    <source>
        <dbReference type="EMBL" id="AQQ70160.1"/>
    </source>
</evidence>
<feature type="active site" description="Proton acceptor" evidence="2">
    <location>
        <position position="132"/>
    </location>
</feature>
<dbReference type="GO" id="GO:0008664">
    <property type="term" value="F:RNA 2',3'-cyclic 3'-phosphodiesterase activity"/>
    <property type="evidence" value="ECO:0007669"/>
    <property type="project" value="UniProtKB-EC"/>
</dbReference>
<feature type="short sequence motif" description="HXTX 2" evidence="2">
    <location>
        <begin position="132"/>
        <end position="135"/>
    </location>
</feature>
<sequence>MSDKYRLFTAVEIDSSCRKRLESAVRQLKQTGLFGSHSVKWVEPENMHITLNFLGDTDESEILQICRCMDQAAQTTPVFDLGLAGLGQFGRGRVVFADVVTGGEEFGELSRKLTKKFTAMGFSPPQKQYKGHLTICRAKKNPLKKPALNILEGFRNKNFGLFSVFLLNLYSSRLTSAAPVYTLMHSSRLSGAK</sequence>
<dbReference type="Pfam" id="PF02834">
    <property type="entry name" value="LigT_PEase"/>
    <property type="match status" value="1"/>
</dbReference>
<dbReference type="HAMAP" id="MF_01940">
    <property type="entry name" value="RNA_CPDase"/>
    <property type="match status" value="1"/>
</dbReference>
<dbReference type="GO" id="GO:0004113">
    <property type="term" value="F:2',3'-cyclic-nucleotide 3'-phosphodiesterase activity"/>
    <property type="evidence" value="ECO:0007669"/>
    <property type="project" value="InterPro"/>
</dbReference>
<dbReference type="RefSeq" id="WP_146682447.1">
    <property type="nucleotide sequence ID" value="NZ_CP019646.1"/>
</dbReference>
<dbReference type="GO" id="GO:0016874">
    <property type="term" value="F:ligase activity"/>
    <property type="evidence" value="ECO:0007669"/>
    <property type="project" value="UniProtKB-KW"/>
</dbReference>
<protein>
    <recommendedName>
        <fullName evidence="2">RNA 2',3'-cyclic phosphodiesterase</fullName>
        <shortName evidence="2">RNA 2',3'-CPDase</shortName>
        <ecNumber evidence="2">3.1.4.58</ecNumber>
    </recommendedName>
</protein>
<dbReference type="SUPFAM" id="SSF55144">
    <property type="entry name" value="LigT-like"/>
    <property type="match status" value="1"/>
</dbReference>
<evidence type="ECO:0000256" key="2">
    <source>
        <dbReference type="HAMAP-Rule" id="MF_01940"/>
    </source>
</evidence>
<dbReference type="InterPro" id="IPR009097">
    <property type="entry name" value="Cyclic_Pdiesterase"/>
</dbReference>
<evidence type="ECO:0000259" key="3">
    <source>
        <dbReference type="Pfam" id="PF02834"/>
    </source>
</evidence>
<dbReference type="InterPro" id="IPR004175">
    <property type="entry name" value="RNA_CPDase"/>
</dbReference>
<comment type="catalytic activity">
    <reaction evidence="2">
        <text>a 3'-end 2',3'-cyclophospho-ribonucleotide-RNA + H2O = a 3'-end 2'-phospho-ribonucleotide-RNA + H(+)</text>
        <dbReference type="Rhea" id="RHEA:11828"/>
        <dbReference type="Rhea" id="RHEA-COMP:10464"/>
        <dbReference type="Rhea" id="RHEA-COMP:17353"/>
        <dbReference type="ChEBI" id="CHEBI:15377"/>
        <dbReference type="ChEBI" id="CHEBI:15378"/>
        <dbReference type="ChEBI" id="CHEBI:83064"/>
        <dbReference type="ChEBI" id="CHEBI:173113"/>
        <dbReference type="EC" id="3.1.4.58"/>
    </reaction>
</comment>
<feature type="domain" description="Phosphoesterase HXTX" evidence="3">
    <location>
        <begin position="11"/>
        <end position="95"/>
    </location>
</feature>
<keyword evidence="1 2" id="KW-0378">Hydrolase</keyword>
<comment type="similarity">
    <text evidence="2">Belongs to the 2H phosphoesterase superfamily. ThpR family.</text>
</comment>
<dbReference type="STRING" id="1851148.SMSP2_00502"/>
<organism evidence="4 5">
    <name type="scientific">Limihaloglobus sulfuriphilus</name>
    <dbReference type="NCBI Taxonomy" id="1851148"/>
    <lineage>
        <taxon>Bacteria</taxon>
        <taxon>Pseudomonadati</taxon>
        <taxon>Planctomycetota</taxon>
        <taxon>Phycisphaerae</taxon>
        <taxon>Sedimentisphaerales</taxon>
        <taxon>Sedimentisphaeraceae</taxon>
        <taxon>Limihaloglobus</taxon>
    </lineage>
</organism>
<dbReference type="Gene3D" id="3.90.1140.10">
    <property type="entry name" value="Cyclic phosphodiesterase"/>
    <property type="match status" value="1"/>
</dbReference>
<dbReference type="PANTHER" id="PTHR35561:SF1">
    <property type="entry name" value="RNA 2',3'-CYCLIC PHOSPHODIESTERASE"/>
    <property type="match status" value="1"/>
</dbReference>
<evidence type="ECO:0000313" key="5">
    <source>
        <dbReference type="Proteomes" id="UP000188181"/>
    </source>
</evidence>